<reference evidence="1 2" key="1">
    <citation type="submission" date="2019-03" db="EMBL/GenBank/DDBJ databases">
        <title>First draft genome of Liparis tanakae, snailfish: a comprehensive survey of snailfish specific genes.</title>
        <authorList>
            <person name="Kim W."/>
            <person name="Song I."/>
            <person name="Jeong J.-H."/>
            <person name="Kim D."/>
            <person name="Kim S."/>
            <person name="Ryu S."/>
            <person name="Song J.Y."/>
            <person name="Lee S.K."/>
        </authorList>
    </citation>
    <scope>NUCLEOTIDE SEQUENCE [LARGE SCALE GENOMIC DNA]</scope>
    <source>
        <tissue evidence="1">Muscle</tissue>
    </source>
</reference>
<evidence type="ECO:0000313" key="2">
    <source>
        <dbReference type="Proteomes" id="UP000314294"/>
    </source>
</evidence>
<sequence length="180" mass="19781">MCYDGTVLMAEVLGHGNAAKNKLFKYSLTNFRHQVSCDARTHYTRARQEGGRKVEEGEEKSNFHNPAVPCPALGHTICTAADAIQSVTRSPMSARPRLIECGTAAAFLEEVSDSLVVAPLLHAREESVVELPVDLVELRHFEEDGFYLGHAQIKSAVLLMVMTHHSDIIKPSANRILCGL</sequence>
<dbReference type="Proteomes" id="UP000314294">
    <property type="component" value="Unassembled WGS sequence"/>
</dbReference>
<accession>A0A4Z2HYH4</accession>
<gene>
    <name evidence="1" type="ORF">EYF80_019050</name>
</gene>
<comment type="caution">
    <text evidence="1">The sequence shown here is derived from an EMBL/GenBank/DDBJ whole genome shotgun (WGS) entry which is preliminary data.</text>
</comment>
<dbReference type="EMBL" id="SRLO01000159">
    <property type="protein sequence ID" value="TNN70767.1"/>
    <property type="molecule type" value="Genomic_DNA"/>
</dbReference>
<evidence type="ECO:0000313" key="1">
    <source>
        <dbReference type="EMBL" id="TNN70767.1"/>
    </source>
</evidence>
<organism evidence="1 2">
    <name type="scientific">Liparis tanakae</name>
    <name type="common">Tanaka's snailfish</name>
    <dbReference type="NCBI Taxonomy" id="230148"/>
    <lineage>
        <taxon>Eukaryota</taxon>
        <taxon>Metazoa</taxon>
        <taxon>Chordata</taxon>
        <taxon>Craniata</taxon>
        <taxon>Vertebrata</taxon>
        <taxon>Euteleostomi</taxon>
        <taxon>Actinopterygii</taxon>
        <taxon>Neopterygii</taxon>
        <taxon>Teleostei</taxon>
        <taxon>Neoteleostei</taxon>
        <taxon>Acanthomorphata</taxon>
        <taxon>Eupercaria</taxon>
        <taxon>Perciformes</taxon>
        <taxon>Cottioidei</taxon>
        <taxon>Cottales</taxon>
        <taxon>Liparidae</taxon>
        <taxon>Liparis</taxon>
    </lineage>
</organism>
<protein>
    <submittedName>
        <fullName evidence="1">Uncharacterized protein</fullName>
    </submittedName>
</protein>
<keyword evidence="2" id="KW-1185">Reference proteome</keyword>
<dbReference type="AlphaFoldDB" id="A0A4Z2HYH4"/>
<name>A0A4Z2HYH4_9TELE</name>
<proteinExistence type="predicted"/>